<accession>A0ABR1TMH5</accession>
<dbReference type="InterPro" id="IPR058334">
    <property type="entry name" value="DUF8021"/>
</dbReference>
<gene>
    <name evidence="3" type="ORF">PG996_014957</name>
</gene>
<protein>
    <recommendedName>
        <fullName evidence="2">DUF8021 domain-containing protein</fullName>
    </recommendedName>
</protein>
<comment type="caution">
    <text evidence="3">The sequence shown here is derived from an EMBL/GenBank/DDBJ whole genome shotgun (WGS) entry which is preliminary data.</text>
</comment>
<name>A0ABR1TMH5_9PEZI</name>
<proteinExistence type="predicted"/>
<evidence type="ECO:0000313" key="4">
    <source>
        <dbReference type="Proteomes" id="UP001446871"/>
    </source>
</evidence>
<keyword evidence="4" id="KW-1185">Reference proteome</keyword>
<evidence type="ECO:0000259" key="2">
    <source>
        <dbReference type="Pfam" id="PF26061"/>
    </source>
</evidence>
<evidence type="ECO:0000313" key="3">
    <source>
        <dbReference type="EMBL" id="KAK8046893.1"/>
    </source>
</evidence>
<dbReference type="EMBL" id="JAQQWM010000009">
    <property type="protein sequence ID" value="KAK8046893.1"/>
    <property type="molecule type" value="Genomic_DNA"/>
</dbReference>
<keyword evidence="1" id="KW-0732">Signal</keyword>
<reference evidence="3 4" key="1">
    <citation type="submission" date="2023-01" db="EMBL/GenBank/DDBJ databases">
        <title>Analysis of 21 Apiospora genomes using comparative genomics revels a genus with tremendous synthesis potential of carbohydrate active enzymes and secondary metabolites.</title>
        <authorList>
            <person name="Sorensen T."/>
        </authorList>
    </citation>
    <scope>NUCLEOTIDE SEQUENCE [LARGE SCALE GENOMIC DNA]</scope>
    <source>
        <strain evidence="3 4">CBS 83171</strain>
    </source>
</reference>
<dbReference type="Pfam" id="PF26061">
    <property type="entry name" value="DUF8021"/>
    <property type="match status" value="1"/>
</dbReference>
<sequence>MKQQLFAVIFALAYAATARPTAAAAETCDRATLVAVSDSYVAAQAAGQLETLKGVNSDTVYTQNFKTATLASGLLSQSFKIDHNRSTHDTTQCATYTELIIADSKNPHVVATQIRLAPNSTNISKIETIVTSTGDWLFNAAATLRYASQESWGEIPEGQRDTRAVIQAAADAYLDLFSNKSVKVPWGSPCARLEGGSYIQPSCNVGVPSGIKQTNRRYVVDEVTGAVDVFFDFAGAEPDSHEFRVESGKLRYVHTLTVMH</sequence>
<evidence type="ECO:0000256" key="1">
    <source>
        <dbReference type="SAM" id="SignalP"/>
    </source>
</evidence>
<feature type="domain" description="DUF8021" evidence="2">
    <location>
        <begin position="159"/>
        <end position="257"/>
    </location>
</feature>
<feature type="chain" id="PRO_5045556696" description="DUF8021 domain-containing protein" evidence="1">
    <location>
        <begin position="19"/>
        <end position="260"/>
    </location>
</feature>
<organism evidence="3 4">
    <name type="scientific">Apiospora saccharicola</name>
    <dbReference type="NCBI Taxonomy" id="335842"/>
    <lineage>
        <taxon>Eukaryota</taxon>
        <taxon>Fungi</taxon>
        <taxon>Dikarya</taxon>
        <taxon>Ascomycota</taxon>
        <taxon>Pezizomycotina</taxon>
        <taxon>Sordariomycetes</taxon>
        <taxon>Xylariomycetidae</taxon>
        <taxon>Amphisphaeriales</taxon>
        <taxon>Apiosporaceae</taxon>
        <taxon>Apiospora</taxon>
    </lineage>
</organism>
<feature type="signal peptide" evidence="1">
    <location>
        <begin position="1"/>
        <end position="18"/>
    </location>
</feature>
<dbReference type="Proteomes" id="UP001446871">
    <property type="component" value="Unassembled WGS sequence"/>
</dbReference>